<reference evidence="1" key="2">
    <citation type="submission" date="2023-01" db="EMBL/GenBank/DDBJ databases">
        <title>Draft genome sequence of Agaribacter marinus strain NBRC 110023.</title>
        <authorList>
            <person name="Sun Q."/>
            <person name="Mori K."/>
        </authorList>
    </citation>
    <scope>NUCLEOTIDE SEQUENCE</scope>
    <source>
        <strain evidence="1">NBRC 110023</strain>
    </source>
</reference>
<keyword evidence="2" id="KW-1185">Reference proteome</keyword>
<dbReference type="InterPro" id="IPR021459">
    <property type="entry name" value="GH101-related"/>
</dbReference>
<evidence type="ECO:0000313" key="2">
    <source>
        <dbReference type="Proteomes" id="UP001156601"/>
    </source>
</evidence>
<evidence type="ECO:0008006" key="3">
    <source>
        <dbReference type="Google" id="ProtNLM"/>
    </source>
</evidence>
<proteinExistence type="predicted"/>
<dbReference type="Pfam" id="PF11308">
    <property type="entry name" value="Glyco_hydro_129"/>
    <property type="match status" value="1"/>
</dbReference>
<accession>A0AA37WLD1</accession>
<gene>
    <name evidence="1" type="ORF">GCM10007852_28530</name>
</gene>
<dbReference type="RefSeq" id="WP_284218279.1">
    <property type="nucleotide sequence ID" value="NZ_BSOT01000006.1"/>
</dbReference>
<dbReference type="AlphaFoldDB" id="A0AA37WLD1"/>
<name>A0AA37WLD1_9ALTE</name>
<organism evidence="1 2">
    <name type="scientific">Agaribacter marinus</name>
    <dbReference type="NCBI Taxonomy" id="1431249"/>
    <lineage>
        <taxon>Bacteria</taxon>
        <taxon>Pseudomonadati</taxon>
        <taxon>Pseudomonadota</taxon>
        <taxon>Gammaproteobacteria</taxon>
        <taxon>Alteromonadales</taxon>
        <taxon>Alteromonadaceae</taxon>
        <taxon>Agaribacter</taxon>
    </lineage>
</organism>
<dbReference type="Proteomes" id="UP001156601">
    <property type="component" value="Unassembled WGS sequence"/>
</dbReference>
<protein>
    <recommendedName>
        <fullName evidence="3">Glycosyl hydrolase</fullName>
    </recommendedName>
</protein>
<comment type="caution">
    <text evidence="1">The sequence shown here is derived from an EMBL/GenBank/DDBJ whole genome shotgun (WGS) entry which is preliminary data.</text>
</comment>
<reference evidence="1" key="1">
    <citation type="journal article" date="2014" name="Int. J. Syst. Evol. Microbiol.">
        <title>Complete genome sequence of Corynebacterium casei LMG S-19264T (=DSM 44701T), isolated from a smear-ripened cheese.</title>
        <authorList>
            <consortium name="US DOE Joint Genome Institute (JGI-PGF)"/>
            <person name="Walter F."/>
            <person name="Albersmeier A."/>
            <person name="Kalinowski J."/>
            <person name="Ruckert C."/>
        </authorList>
    </citation>
    <scope>NUCLEOTIDE SEQUENCE</scope>
    <source>
        <strain evidence="1">NBRC 110023</strain>
    </source>
</reference>
<dbReference type="EMBL" id="BSOT01000006">
    <property type="protein sequence ID" value="GLR71945.1"/>
    <property type="molecule type" value="Genomic_DNA"/>
</dbReference>
<sequence>MLFKFALINLAFFIEMFLCNFVFASQPIQLTDDNGQIVSIEPSTLMINWKGIPINRPALKVANELQDIAHLKRLSQKHVQWTLLPSNIKVDAVIGETLELTFSLLNTDNIERNKPLQLEWFNLASEATQVLYLPFNEGMRVPIDNQAWIEYLTKSRNASNTTQDLKMPFWTARLGEIFVSWHLVTATDNKLFFSSASEKLNMQSSHYFTVLNSHQAFKVSVSLGEHMLDGAKQYRHWRIDKGSATPLSSKQKKNRSIAKLVGASHVYLFGRDGISKEDVKHWKGLIKWLLAQSTFKLDSKNRSELEALVDGRRWISNYYKQTIIDKINRSLDTMYSVPAPTMLNNTIETQYTAAQSKKKWLMNNAGQYLNDSAYWGQAISKDMVGLLQSTGLSRLWLGLDNWLPAFYQPEVIESAKSAGYLVGTYDSYNTALPRGVNDAWLSAQLPEKMRESCAIELADGIKKAGFRGKGFYLNPLCESAYVLRRVSDVVKFGRFDSLFLDVDATGMAREDYHLNTSEQQMLAGFNKRLEDVVEISQVVLGSEDGNSLTASGITFAHGLETSIFGWHDIEMMKDRSSPYYLGRWYPDHKPDFFFKPAKVKEPYRTLLFSPQYRVPLYQAVFHDELISSHHWHFDSLKFSNVKVERDLLAMLYNVPAMVHLSRDDANSNGGARLMQLKHYQKAFLHIHEALWDKQLVDFKWLDVNGDIQQTAFSDGSKIIANFSDKAFPALGKDVAPKSITAVLVNMPPFSWKPMEVGG</sequence>
<evidence type="ECO:0000313" key="1">
    <source>
        <dbReference type="EMBL" id="GLR71945.1"/>
    </source>
</evidence>